<dbReference type="PRINTS" id="PR00455">
    <property type="entry name" value="HTHTETR"/>
</dbReference>
<evidence type="ECO:0000256" key="3">
    <source>
        <dbReference type="ARBA" id="ARBA00023163"/>
    </source>
</evidence>
<keyword evidence="2 4" id="KW-0238">DNA-binding</keyword>
<evidence type="ECO:0000259" key="5">
    <source>
        <dbReference type="PROSITE" id="PS50977"/>
    </source>
</evidence>
<keyword evidence="3" id="KW-0804">Transcription</keyword>
<keyword evidence="9" id="KW-1185">Reference proteome</keyword>
<dbReference type="Proteomes" id="UP000290975">
    <property type="component" value="Unassembled WGS sequence"/>
</dbReference>
<dbReference type="Pfam" id="PF00440">
    <property type="entry name" value="TetR_N"/>
    <property type="match status" value="1"/>
</dbReference>
<evidence type="ECO:0000313" key="9">
    <source>
        <dbReference type="Proteomes" id="UP000290975"/>
    </source>
</evidence>
<evidence type="ECO:0000313" key="6">
    <source>
        <dbReference type="EMBL" id="ASY44339.1"/>
    </source>
</evidence>
<evidence type="ECO:0000256" key="4">
    <source>
        <dbReference type="PROSITE-ProRule" id="PRU00335"/>
    </source>
</evidence>
<dbReference type="Gene3D" id="1.10.10.60">
    <property type="entry name" value="Homeodomain-like"/>
    <property type="match status" value="1"/>
</dbReference>
<protein>
    <submittedName>
        <fullName evidence="6">TetR/AcrR family transcriptional regulator</fullName>
    </submittedName>
</protein>
<dbReference type="EMBL" id="BBQY01000001">
    <property type="protein sequence ID" value="GBH29190.1"/>
    <property type="molecule type" value="Genomic_DNA"/>
</dbReference>
<dbReference type="EMBL" id="CP022745">
    <property type="protein sequence ID" value="ASY44339.1"/>
    <property type="molecule type" value="Genomic_DNA"/>
</dbReference>
<dbReference type="InterPro" id="IPR036271">
    <property type="entry name" value="Tet_transcr_reg_TetR-rel_C_sf"/>
</dbReference>
<dbReference type="InterPro" id="IPR001647">
    <property type="entry name" value="HTH_TetR"/>
</dbReference>
<accession>A0A401IXR2</accession>
<dbReference type="Gene3D" id="1.10.357.10">
    <property type="entry name" value="Tetracycline Repressor, domain 2"/>
    <property type="match status" value="1"/>
</dbReference>
<reference evidence="6 8" key="2">
    <citation type="submission" date="2017-08" db="EMBL/GenBank/DDBJ databases">
        <title>Whole Genome Sequence of Sphingobium hydrophobicum C1: Insights into Adaption to the Electronic-waste Contaminated Sediment.</title>
        <authorList>
            <person name="Song D."/>
            <person name="Chen X."/>
            <person name="Xu M."/>
        </authorList>
    </citation>
    <scope>NUCLEOTIDE SEQUENCE [LARGE SCALE GENOMIC DNA]</scope>
    <source>
        <strain evidence="6 8">C1</strain>
    </source>
</reference>
<evidence type="ECO:0000256" key="1">
    <source>
        <dbReference type="ARBA" id="ARBA00023015"/>
    </source>
</evidence>
<dbReference type="PROSITE" id="PS50977">
    <property type="entry name" value="HTH_TETR_2"/>
    <property type="match status" value="1"/>
</dbReference>
<dbReference type="Proteomes" id="UP000217141">
    <property type="component" value="Chromosome I"/>
</dbReference>
<evidence type="ECO:0000313" key="7">
    <source>
        <dbReference type="EMBL" id="GBH29190.1"/>
    </source>
</evidence>
<dbReference type="STRING" id="1192759.GCA_000277525_03051"/>
<dbReference type="SUPFAM" id="SSF46689">
    <property type="entry name" value="Homeodomain-like"/>
    <property type="match status" value="1"/>
</dbReference>
<accession>A0A249MT64</accession>
<dbReference type="InterPro" id="IPR050109">
    <property type="entry name" value="HTH-type_TetR-like_transc_reg"/>
</dbReference>
<evidence type="ECO:0000256" key="2">
    <source>
        <dbReference type="ARBA" id="ARBA00023125"/>
    </source>
</evidence>
<dbReference type="Pfam" id="PF14246">
    <property type="entry name" value="TetR_C_7"/>
    <property type="match status" value="1"/>
</dbReference>
<evidence type="ECO:0000313" key="8">
    <source>
        <dbReference type="Proteomes" id="UP000217141"/>
    </source>
</evidence>
<dbReference type="SUPFAM" id="SSF48498">
    <property type="entry name" value="Tetracyclin repressor-like, C-terminal domain"/>
    <property type="match status" value="1"/>
</dbReference>
<dbReference type="InterPro" id="IPR039536">
    <property type="entry name" value="TetR_C_Proteobacteria"/>
</dbReference>
<dbReference type="FunFam" id="1.10.10.60:FF:000141">
    <property type="entry name" value="TetR family transcriptional regulator"/>
    <property type="match status" value="1"/>
</dbReference>
<gene>
    <name evidence="6" type="ORF">CJD35_07685</name>
    <name evidence="7" type="ORF">MBESOW_P0443</name>
</gene>
<feature type="DNA-binding region" description="H-T-H motif" evidence="4">
    <location>
        <begin position="41"/>
        <end position="60"/>
    </location>
</feature>
<sequence>MTAVVKSPPPTRREARRLDRRDCILTVAERYFLEHGYAGTTMSGIAADLGGSKGTLWNHFPSKEELFSAVVDRVVTAYRMQLSQILDPCGLLEPTLLRACRSLLDKVCSPQAIALHRLIYSEGGRFPELSRIFFELAPRHTRALLADFLEGAMNRGQIRRADPTDAARMLMAMTMGGSHQQLLMGQMREPRPEALQADVALAVNLFMRAYAPESTVATTGQSA</sequence>
<feature type="domain" description="HTH tetR-type" evidence="5">
    <location>
        <begin position="18"/>
        <end position="78"/>
    </location>
</feature>
<dbReference type="PANTHER" id="PTHR30055">
    <property type="entry name" value="HTH-TYPE TRANSCRIPTIONAL REGULATOR RUTR"/>
    <property type="match status" value="1"/>
</dbReference>
<name>A0A249MT64_SPHXE</name>
<dbReference type="InterPro" id="IPR009057">
    <property type="entry name" value="Homeodomain-like_sf"/>
</dbReference>
<dbReference type="KEGG" id="shyd:CJD35_07685"/>
<proteinExistence type="predicted"/>
<dbReference type="RefSeq" id="WP_017183858.1">
    <property type="nucleotide sequence ID" value="NZ_BBQY01000001.1"/>
</dbReference>
<organism evidence="6 8">
    <name type="scientific">Sphingobium xenophagum</name>
    <dbReference type="NCBI Taxonomy" id="121428"/>
    <lineage>
        <taxon>Bacteria</taxon>
        <taxon>Pseudomonadati</taxon>
        <taxon>Pseudomonadota</taxon>
        <taxon>Alphaproteobacteria</taxon>
        <taxon>Sphingomonadales</taxon>
        <taxon>Sphingomonadaceae</taxon>
        <taxon>Sphingobium</taxon>
    </lineage>
</organism>
<dbReference type="GO" id="GO:0000976">
    <property type="term" value="F:transcription cis-regulatory region binding"/>
    <property type="evidence" value="ECO:0007669"/>
    <property type="project" value="TreeGrafter"/>
</dbReference>
<dbReference type="GO" id="GO:0003700">
    <property type="term" value="F:DNA-binding transcription factor activity"/>
    <property type="evidence" value="ECO:0007669"/>
    <property type="project" value="TreeGrafter"/>
</dbReference>
<dbReference type="AlphaFoldDB" id="A0A249MT64"/>
<keyword evidence="1" id="KW-0805">Transcription regulation</keyword>
<dbReference type="PANTHER" id="PTHR30055:SF146">
    <property type="entry name" value="HTH-TYPE TRANSCRIPTIONAL DUAL REGULATOR CECR"/>
    <property type="match status" value="1"/>
</dbReference>
<reference evidence="7 9" key="1">
    <citation type="submission" date="2014-12" db="EMBL/GenBank/DDBJ databases">
        <title>Whole genome sequencing of Sphingobium xenophagum OW59.</title>
        <authorList>
            <person name="Ohta Y."/>
            <person name="Nishi S."/>
            <person name="Hatada Y."/>
        </authorList>
    </citation>
    <scope>NUCLEOTIDE SEQUENCE [LARGE SCALE GENOMIC DNA]</scope>
    <source>
        <strain evidence="7 9">OW59</strain>
    </source>
</reference>